<feature type="compositionally biased region" description="Low complexity" evidence="18">
    <location>
        <begin position="198"/>
        <end position="215"/>
    </location>
</feature>
<accession>A0A8C0MXY9</accession>
<evidence type="ECO:0000256" key="4">
    <source>
        <dbReference type="ARBA" id="ARBA00004305"/>
    </source>
</evidence>
<evidence type="ECO:0000256" key="16">
    <source>
        <dbReference type="RuleBase" id="RU004011"/>
    </source>
</evidence>
<evidence type="ECO:0000256" key="18">
    <source>
        <dbReference type="SAM" id="MobiDB-lite"/>
    </source>
</evidence>
<evidence type="ECO:0000313" key="20">
    <source>
        <dbReference type="Ensembl" id="ENSCAFP00030016148.1"/>
    </source>
</evidence>
<keyword evidence="10 17" id="KW-0067">ATP-binding</keyword>
<feature type="region of interest" description="Disordered" evidence="18">
    <location>
        <begin position="198"/>
        <end position="243"/>
    </location>
</feature>
<feature type="binding site" evidence="15">
    <location>
        <position position="402"/>
    </location>
    <ligand>
        <name>ATP</name>
        <dbReference type="ChEBI" id="CHEBI:30616"/>
    </ligand>
</feature>
<evidence type="ECO:0000256" key="10">
    <source>
        <dbReference type="ARBA" id="ARBA00022840"/>
    </source>
</evidence>
<dbReference type="PROSITE" id="PS00469">
    <property type="entry name" value="NDPK"/>
    <property type="match status" value="1"/>
</dbReference>
<dbReference type="InterPro" id="IPR034907">
    <property type="entry name" value="NDK-like_dom"/>
</dbReference>
<keyword evidence="8 17" id="KW-0547">Nucleotide-binding</keyword>
<dbReference type="AlphaFoldDB" id="A0A8C0MXY9"/>
<dbReference type="GO" id="GO:0005758">
    <property type="term" value="C:mitochondrial intermembrane space"/>
    <property type="evidence" value="ECO:0007669"/>
    <property type="project" value="UniProtKB-SubCell"/>
</dbReference>
<evidence type="ECO:0000256" key="8">
    <source>
        <dbReference type="ARBA" id="ARBA00022741"/>
    </source>
</evidence>
<dbReference type="InterPro" id="IPR023005">
    <property type="entry name" value="Nucleoside_diP_kinase_AS"/>
</dbReference>
<keyword evidence="6 17" id="KW-0808">Transferase</keyword>
<dbReference type="GO" id="GO:0004550">
    <property type="term" value="F:nucleoside diphosphate kinase activity"/>
    <property type="evidence" value="ECO:0007669"/>
    <property type="project" value="UniProtKB-EC"/>
</dbReference>
<feature type="binding site" evidence="15">
    <location>
        <position position="368"/>
    </location>
    <ligand>
        <name>ATP</name>
        <dbReference type="ChEBI" id="CHEBI:30616"/>
    </ligand>
</feature>
<comment type="similarity">
    <text evidence="5 15 16">Belongs to the NDK family.</text>
</comment>
<keyword evidence="11" id="KW-0460">Magnesium</keyword>
<dbReference type="SMART" id="SM00562">
    <property type="entry name" value="NDK"/>
    <property type="match status" value="1"/>
</dbReference>
<comment type="subcellular location">
    <subcellularLocation>
        <location evidence="13">Mitochondrion intermembrane space</location>
        <topology evidence="13">Peripheral membrane protein</topology>
    </subcellularLocation>
    <subcellularLocation>
        <location evidence="4">Mitochondrion matrix</location>
    </subcellularLocation>
</comment>
<dbReference type="FunFam" id="3.30.70.141:FF:000017">
    <property type="entry name" value="Nucleoside diphosphate kinase"/>
    <property type="match status" value="1"/>
</dbReference>
<feature type="compositionally biased region" description="Low complexity" evidence="18">
    <location>
        <begin position="222"/>
        <end position="232"/>
    </location>
</feature>
<feature type="binding site" evidence="15">
    <location>
        <position position="423"/>
    </location>
    <ligand>
        <name>ATP</name>
        <dbReference type="ChEBI" id="CHEBI:30616"/>
    </ligand>
</feature>
<dbReference type="Ensembl" id="ENSCAFT00030018501.1">
    <property type="protein sequence ID" value="ENSCAFP00030016148.1"/>
    <property type="gene ID" value="ENSCAFG00030009977.1"/>
</dbReference>
<evidence type="ECO:0000256" key="14">
    <source>
        <dbReference type="ARBA" id="ARBA00062505"/>
    </source>
</evidence>
<organism evidence="20 21">
    <name type="scientific">Canis lupus familiaris</name>
    <name type="common">Dog</name>
    <name type="synonym">Canis familiaris</name>
    <dbReference type="NCBI Taxonomy" id="9615"/>
    <lineage>
        <taxon>Eukaryota</taxon>
        <taxon>Metazoa</taxon>
        <taxon>Chordata</taxon>
        <taxon>Craniata</taxon>
        <taxon>Vertebrata</taxon>
        <taxon>Euteleostomi</taxon>
        <taxon>Mammalia</taxon>
        <taxon>Eutheria</taxon>
        <taxon>Laurasiatheria</taxon>
        <taxon>Carnivora</taxon>
        <taxon>Caniformia</taxon>
        <taxon>Canidae</taxon>
        <taxon>Canis</taxon>
    </lineage>
</organism>
<feature type="active site" description="Pros-phosphohistidine intermediate" evidence="15">
    <location>
        <position position="426"/>
    </location>
</feature>
<dbReference type="GO" id="GO:0005759">
    <property type="term" value="C:mitochondrial matrix"/>
    <property type="evidence" value="ECO:0007669"/>
    <property type="project" value="UniProtKB-SubCell"/>
</dbReference>
<evidence type="ECO:0000256" key="6">
    <source>
        <dbReference type="ARBA" id="ARBA00022679"/>
    </source>
</evidence>
<name>A0A8C0MXY9_CANLF</name>
<evidence type="ECO:0000313" key="21">
    <source>
        <dbReference type="Proteomes" id="UP000694429"/>
    </source>
</evidence>
<evidence type="ECO:0000256" key="3">
    <source>
        <dbReference type="ARBA" id="ARBA00001946"/>
    </source>
</evidence>
<dbReference type="HAMAP" id="MF_00451">
    <property type="entry name" value="NDP_kinase"/>
    <property type="match status" value="1"/>
</dbReference>
<keyword evidence="9 17" id="KW-0418">Kinase</keyword>
<evidence type="ECO:0000256" key="7">
    <source>
        <dbReference type="ARBA" id="ARBA00022723"/>
    </source>
</evidence>
<evidence type="ECO:0000256" key="2">
    <source>
        <dbReference type="ARBA" id="ARBA00000937"/>
    </source>
</evidence>
<keyword evidence="12" id="KW-0546">Nucleotide metabolism</keyword>
<dbReference type="SUPFAM" id="SSF54919">
    <property type="entry name" value="Nucleoside diphosphate kinase, NDK"/>
    <property type="match status" value="1"/>
</dbReference>
<evidence type="ECO:0000256" key="15">
    <source>
        <dbReference type="PROSITE-ProRule" id="PRU00706"/>
    </source>
</evidence>
<dbReference type="GO" id="GO:0006183">
    <property type="term" value="P:GTP biosynthetic process"/>
    <property type="evidence" value="ECO:0007669"/>
    <property type="project" value="InterPro"/>
</dbReference>
<protein>
    <recommendedName>
        <fullName evidence="17">Nucleoside diphosphate kinase</fullName>
        <ecNumber evidence="17">2.7.4.6</ecNumber>
    </recommendedName>
</protein>
<dbReference type="Proteomes" id="UP000694429">
    <property type="component" value="Chromosome 6"/>
</dbReference>
<feature type="compositionally biased region" description="Pro residues" evidence="18">
    <location>
        <begin position="233"/>
        <end position="243"/>
    </location>
</feature>
<comment type="cofactor">
    <cofactor evidence="3">
        <name>Mg(2+)</name>
        <dbReference type="ChEBI" id="CHEBI:18420"/>
    </cofactor>
</comment>
<feature type="binding site" evidence="15">
    <location>
        <position position="396"/>
    </location>
    <ligand>
        <name>ATP</name>
        <dbReference type="ChEBI" id="CHEBI:30616"/>
    </ligand>
</feature>
<evidence type="ECO:0000256" key="17">
    <source>
        <dbReference type="RuleBase" id="RU004013"/>
    </source>
</evidence>
<comment type="subunit">
    <text evidence="14">Homohexamer. Interacts with OPA1. Interacts with CAPN8.</text>
</comment>
<feature type="compositionally biased region" description="Gly residues" evidence="18">
    <location>
        <begin position="1"/>
        <end position="10"/>
    </location>
</feature>
<dbReference type="CDD" id="cd04413">
    <property type="entry name" value="NDPk_I"/>
    <property type="match status" value="1"/>
</dbReference>
<comment type="catalytic activity">
    <reaction evidence="2">
        <text>a ribonucleoside 5'-diphosphate + ATP = a ribonucleoside 5'-triphosphate + ADP</text>
        <dbReference type="Rhea" id="RHEA:18113"/>
        <dbReference type="ChEBI" id="CHEBI:30616"/>
        <dbReference type="ChEBI" id="CHEBI:57930"/>
        <dbReference type="ChEBI" id="CHEBI:61557"/>
        <dbReference type="ChEBI" id="CHEBI:456216"/>
        <dbReference type="EC" id="2.7.4.6"/>
    </reaction>
</comment>
<keyword evidence="7" id="KW-0479">Metal-binding</keyword>
<dbReference type="GO" id="GO:0046872">
    <property type="term" value="F:metal ion binding"/>
    <property type="evidence" value="ECO:0007669"/>
    <property type="project" value="UniProtKB-KW"/>
</dbReference>
<dbReference type="Pfam" id="PF00334">
    <property type="entry name" value="NDK"/>
    <property type="match status" value="1"/>
</dbReference>
<dbReference type="GO" id="GO:0006241">
    <property type="term" value="P:CTP biosynthetic process"/>
    <property type="evidence" value="ECO:0007669"/>
    <property type="project" value="InterPro"/>
</dbReference>
<dbReference type="GO" id="GO:0006228">
    <property type="term" value="P:UTP biosynthetic process"/>
    <property type="evidence" value="ECO:0007669"/>
    <property type="project" value="InterPro"/>
</dbReference>
<feature type="compositionally biased region" description="Low complexity" evidence="18">
    <location>
        <begin position="19"/>
        <end position="32"/>
    </location>
</feature>
<evidence type="ECO:0000256" key="5">
    <source>
        <dbReference type="ARBA" id="ARBA00008142"/>
    </source>
</evidence>
<dbReference type="PROSITE" id="PS51374">
    <property type="entry name" value="NDPK_LIKE"/>
    <property type="match status" value="1"/>
</dbReference>
<evidence type="ECO:0000256" key="11">
    <source>
        <dbReference type="ARBA" id="ARBA00022842"/>
    </source>
</evidence>
<proteinExistence type="inferred from homology"/>
<evidence type="ECO:0000256" key="9">
    <source>
        <dbReference type="ARBA" id="ARBA00022777"/>
    </source>
</evidence>
<comment type="catalytic activity">
    <reaction evidence="1 17">
        <text>a 2'-deoxyribonucleoside 5'-diphosphate + ATP = a 2'-deoxyribonucleoside 5'-triphosphate + ADP</text>
        <dbReference type="Rhea" id="RHEA:44640"/>
        <dbReference type="ChEBI" id="CHEBI:30616"/>
        <dbReference type="ChEBI" id="CHEBI:61560"/>
        <dbReference type="ChEBI" id="CHEBI:73316"/>
        <dbReference type="ChEBI" id="CHEBI:456216"/>
        <dbReference type="EC" id="2.7.4.6"/>
    </reaction>
</comment>
<evidence type="ECO:0000256" key="1">
    <source>
        <dbReference type="ARBA" id="ARBA00000082"/>
    </source>
</evidence>
<feature type="binding site" evidence="15">
    <location>
        <position position="413"/>
    </location>
    <ligand>
        <name>ATP</name>
        <dbReference type="ChEBI" id="CHEBI:30616"/>
    </ligand>
</feature>
<sequence>MSPSAGGRGHPGQQVPSPARAQTAAHRGAAAASCFPHGGRGVPVGSLGASSPAVARPTGQPWSLPLQEQVPTQGPRSPRAGCGTALPGSWAGPPPGASPQGPRPLLEPQGPSASCLQTVVPSPHTSTSAGSIPIREPGMQGRHSSQAQRGRGCGGWAQARTSQRNRDHGESFSPPPTTSRQNTERAPAWYLWFPSSQAQAPGAPAQGAGSQQAQGNWLNPLRGGPAPSLSPASPTPPLPSTVAPPLPLPPPLLPRLRGSVACALPVLASGPRAGVMGGVLGRAALPGLLRGPRAPGPCLLARSNSGGSSWTRERTLVAVKPDGVQRRLVGDVIQRFERRGFKLVGMKMLQAPERVLAEHYHDLQRKPFYPSLISYMTSGPVVAMVWEGPNVVCSSRTMIGHTDSAEAAPGTIRGDFSVHISRNIIHASDSVEGARREIQLWFQSSELVDWADENHHSSIYAA</sequence>
<dbReference type="EC" id="2.7.4.6" evidence="17"/>
<dbReference type="InterPro" id="IPR036850">
    <property type="entry name" value="NDK-like_dom_sf"/>
</dbReference>
<dbReference type="NCBIfam" id="NF001908">
    <property type="entry name" value="PRK00668.1"/>
    <property type="match status" value="1"/>
</dbReference>
<reference evidence="20" key="1">
    <citation type="submission" date="2019-03" db="EMBL/GenBank/DDBJ databases">
        <authorList>
            <person name="Warren W.C."/>
            <person name="Johnson G.S."/>
        </authorList>
    </citation>
    <scope>NUCLEOTIDE SEQUENCE [LARGE SCALE GENOMIC DNA]</scope>
    <source>
        <strain evidence="20">Basenji</strain>
    </source>
</reference>
<evidence type="ECO:0000259" key="19">
    <source>
        <dbReference type="SMART" id="SM00562"/>
    </source>
</evidence>
<evidence type="ECO:0000256" key="12">
    <source>
        <dbReference type="ARBA" id="ARBA00023080"/>
    </source>
</evidence>
<feature type="domain" description="Nucleoside diphosphate kinase-like" evidence="19">
    <location>
        <begin position="312"/>
        <end position="449"/>
    </location>
</feature>
<feature type="region of interest" description="Disordered" evidence="18">
    <location>
        <begin position="1"/>
        <end position="183"/>
    </location>
</feature>
<dbReference type="PANTHER" id="PTHR11349">
    <property type="entry name" value="NUCLEOSIDE DIPHOSPHATE KINASE"/>
    <property type="match status" value="1"/>
</dbReference>
<feature type="compositionally biased region" description="Polar residues" evidence="18">
    <location>
        <begin position="111"/>
        <end position="130"/>
    </location>
</feature>
<evidence type="ECO:0000256" key="13">
    <source>
        <dbReference type="ARBA" id="ARBA00060410"/>
    </source>
</evidence>
<reference evidence="20" key="2">
    <citation type="submission" date="2025-08" db="UniProtKB">
        <authorList>
            <consortium name="Ensembl"/>
        </authorList>
    </citation>
    <scope>IDENTIFICATION</scope>
</reference>
<dbReference type="InterPro" id="IPR001564">
    <property type="entry name" value="Nucleoside_diP_kinase"/>
</dbReference>
<dbReference type="PRINTS" id="PR01243">
    <property type="entry name" value="NUCDPKINASE"/>
</dbReference>
<feature type="binding site" evidence="15">
    <location>
        <position position="320"/>
    </location>
    <ligand>
        <name>ATP</name>
        <dbReference type="ChEBI" id="CHEBI:30616"/>
    </ligand>
</feature>
<dbReference type="GO" id="GO:0005524">
    <property type="term" value="F:ATP binding"/>
    <property type="evidence" value="ECO:0007669"/>
    <property type="project" value="UniProtKB-KW"/>
</dbReference>
<dbReference type="Gene3D" id="3.30.70.141">
    <property type="entry name" value="Nucleoside diphosphate kinase-like domain"/>
    <property type="match status" value="1"/>
</dbReference>